<feature type="transmembrane region" description="Helical" evidence="5">
    <location>
        <begin position="65"/>
        <end position="87"/>
    </location>
</feature>
<evidence type="ECO:0000256" key="5">
    <source>
        <dbReference type="SAM" id="Phobius"/>
    </source>
</evidence>
<evidence type="ECO:0000256" key="2">
    <source>
        <dbReference type="ARBA" id="ARBA00022692"/>
    </source>
</evidence>
<dbReference type="GO" id="GO:0016020">
    <property type="term" value="C:membrane"/>
    <property type="evidence" value="ECO:0007669"/>
    <property type="project" value="UniProtKB-SubCell"/>
</dbReference>
<dbReference type="Proteomes" id="UP000185874">
    <property type="component" value="Unassembled WGS sequence"/>
</dbReference>
<evidence type="ECO:0000313" key="7">
    <source>
        <dbReference type="Proteomes" id="UP000185874"/>
    </source>
</evidence>
<dbReference type="PANTHER" id="PTHR30266">
    <property type="entry name" value="MECHANOSENSITIVE CHANNEL MSCL"/>
    <property type="match status" value="1"/>
</dbReference>
<dbReference type="Gene3D" id="1.10.1200.120">
    <property type="entry name" value="Large-conductance mechanosensitive channel, MscL, domain 1"/>
    <property type="match status" value="1"/>
</dbReference>
<keyword evidence="2 5" id="KW-0812">Transmembrane</keyword>
<sequence length="100" mass="10773">MKDFLNFVREQGIVGLAVGFILGGAVKQLVTSFINDLITPLLGVLLGFTGGFKDAFIQIGPAKLLYGNFLSTLIDFLVVAAVVYFGVKALHLDKIDKKKA</sequence>
<name>A0A1F7SEI5_9BACT</name>
<keyword evidence="3 5" id="KW-1133">Transmembrane helix</keyword>
<protein>
    <recommendedName>
        <fullName evidence="8">Mechanosensitive ion channel protein MscL</fullName>
    </recommendedName>
</protein>
<dbReference type="EMBL" id="MGDJ01000032">
    <property type="protein sequence ID" value="OGL52203.1"/>
    <property type="molecule type" value="Genomic_DNA"/>
</dbReference>
<dbReference type="InterPro" id="IPR036019">
    <property type="entry name" value="MscL_channel"/>
</dbReference>
<dbReference type="AlphaFoldDB" id="A0A1F7SEI5"/>
<gene>
    <name evidence="6" type="ORF">A3K55_00065</name>
</gene>
<evidence type="ECO:0000313" key="6">
    <source>
        <dbReference type="EMBL" id="OGL52203.1"/>
    </source>
</evidence>
<dbReference type="SUPFAM" id="SSF81330">
    <property type="entry name" value="Gated mechanosensitive channel"/>
    <property type="match status" value="1"/>
</dbReference>
<accession>A0A1F7SEI5</accession>
<dbReference type="Pfam" id="PF01741">
    <property type="entry name" value="MscL"/>
    <property type="match status" value="1"/>
</dbReference>
<evidence type="ECO:0000256" key="3">
    <source>
        <dbReference type="ARBA" id="ARBA00022989"/>
    </source>
</evidence>
<feature type="transmembrane region" description="Helical" evidence="5">
    <location>
        <begin position="12"/>
        <end position="30"/>
    </location>
</feature>
<evidence type="ECO:0008006" key="8">
    <source>
        <dbReference type="Google" id="ProtNLM"/>
    </source>
</evidence>
<comment type="caution">
    <text evidence="6">The sequence shown here is derived from an EMBL/GenBank/DDBJ whole genome shotgun (WGS) entry which is preliminary data.</text>
</comment>
<organism evidence="6 7">
    <name type="scientific">Candidatus Shapirobacteria bacterium RBG_13_44_7</name>
    <dbReference type="NCBI Taxonomy" id="1802149"/>
    <lineage>
        <taxon>Bacteria</taxon>
        <taxon>Candidatus Shapironibacteriota</taxon>
    </lineage>
</organism>
<dbReference type="PANTHER" id="PTHR30266:SF2">
    <property type="entry name" value="LARGE-CONDUCTANCE MECHANOSENSITIVE CHANNEL"/>
    <property type="match status" value="1"/>
</dbReference>
<keyword evidence="4 5" id="KW-0472">Membrane</keyword>
<feature type="transmembrane region" description="Helical" evidence="5">
    <location>
        <begin position="37"/>
        <end position="59"/>
    </location>
</feature>
<dbReference type="InterPro" id="IPR037673">
    <property type="entry name" value="MSC/AndL"/>
</dbReference>
<evidence type="ECO:0000256" key="4">
    <source>
        <dbReference type="ARBA" id="ARBA00023136"/>
    </source>
</evidence>
<evidence type="ECO:0000256" key="1">
    <source>
        <dbReference type="ARBA" id="ARBA00004141"/>
    </source>
</evidence>
<comment type="subcellular location">
    <subcellularLocation>
        <location evidence="1">Membrane</location>
        <topology evidence="1">Multi-pass membrane protein</topology>
    </subcellularLocation>
</comment>
<reference evidence="6 7" key="1">
    <citation type="journal article" date="2016" name="Nat. Commun.">
        <title>Thousands of microbial genomes shed light on interconnected biogeochemical processes in an aquifer system.</title>
        <authorList>
            <person name="Anantharaman K."/>
            <person name="Brown C.T."/>
            <person name="Hug L.A."/>
            <person name="Sharon I."/>
            <person name="Castelle C.J."/>
            <person name="Probst A.J."/>
            <person name="Thomas B.C."/>
            <person name="Singh A."/>
            <person name="Wilkins M.J."/>
            <person name="Karaoz U."/>
            <person name="Brodie E.L."/>
            <person name="Williams K.H."/>
            <person name="Hubbard S.S."/>
            <person name="Banfield J.F."/>
        </authorList>
    </citation>
    <scope>NUCLEOTIDE SEQUENCE [LARGE SCALE GENOMIC DNA]</scope>
</reference>
<dbReference type="GO" id="GO:0008381">
    <property type="term" value="F:mechanosensitive monoatomic ion channel activity"/>
    <property type="evidence" value="ECO:0007669"/>
    <property type="project" value="TreeGrafter"/>
</dbReference>
<proteinExistence type="predicted"/>